<dbReference type="STRING" id="2015173.A0A026W088"/>
<sequence>MNYMPKRSVLPESGNEEKIERAEGRRKEVRREEERRIGEEEKRNWRGKREDEGKGKMRTRIEKREEEEREEEEKRGERRREGSGVESEGEREEREKTSEEEETDEGEEDWWKEMEKDEEERREREEIGKSARYCMRGIEGESKRERRIIMERMVEKLLGGGAELGEVEERKGEGGRWVLIVEMMKRGDRRKLLEKKGEAWRRWRIGLDEDLTMEERRVRWRLMERAKMERDRGKEVKVENRKITIEGVEWVWDKEEQDIVKRKKGEGKGKVEGEGRERKENQEEDRKEKRRWRQKRKKGEMKMKRKVVRWMEKIKGREIG</sequence>
<feature type="region of interest" description="Disordered" evidence="1">
    <location>
        <begin position="262"/>
        <end position="306"/>
    </location>
</feature>
<evidence type="ECO:0000313" key="2">
    <source>
        <dbReference type="EMBL" id="EZA49325.1"/>
    </source>
</evidence>
<feature type="compositionally biased region" description="Acidic residues" evidence="1">
    <location>
        <begin position="98"/>
        <end position="108"/>
    </location>
</feature>
<feature type="compositionally biased region" description="Basic and acidic residues" evidence="1">
    <location>
        <begin position="262"/>
        <end position="287"/>
    </location>
</feature>
<dbReference type="AlphaFoldDB" id="A0A026W088"/>
<dbReference type="OMA" id="RIIMERM"/>
<gene>
    <name evidence="2" type="ORF">X777_12355</name>
</gene>
<proteinExistence type="predicted"/>
<organism evidence="2 3">
    <name type="scientific">Ooceraea biroi</name>
    <name type="common">Clonal raider ant</name>
    <name type="synonym">Cerapachys biroi</name>
    <dbReference type="NCBI Taxonomy" id="2015173"/>
    <lineage>
        <taxon>Eukaryota</taxon>
        <taxon>Metazoa</taxon>
        <taxon>Ecdysozoa</taxon>
        <taxon>Arthropoda</taxon>
        <taxon>Hexapoda</taxon>
        <taxon>Insecta</taxon>
        <taxon>Pterygota</taxon>
        <taxon>Neoptera</taxon>
        <taxon>Endopterygota</taxon>
        <taxon>Hymenoptera</taxon>
        <taxon>Apocrita</taxon>
        <taxon>Aculeata</taxon>
        <taxon>Formicoidea</taxon>
        <taxon>Formicidae</taxon>
        <taxon>Dorylinae</taxon>
        <taxon>Ooceraea</taxon>
    </lineage>
</organism>
<dbReference type="Proteomes" id="UP000053097">
    <property type="component" value="Unassembled WGS sequence"/>
</dbReference>
<protein>
    <submittedName>
        <fullName evidence="2">Uncharacterized protein</fullName>
    </submittedName>
</protein>
<reference evidence="2 3" key="1">
    <citation type="journal article" date="2014" name="Curr. Biol.">
        <title>The genome of the clonal raider ant Cerapachys biroi.</title>
        <authorList>
            <person name="Oxley P.R."/>
            <person name="Ji L."/>
            <person name="Fetter-Pruneda I."/>
            <person name="McKenzie S.K."/>
            <person name="Li C."/>
            <person name="Hu H."/>
            <person name="Zhang G."/>
            <person name="Kronauer D.J."/>
        </authorList>
    </citation>
    <scope>NUCLEOTIDE SEQUENCE [LARGE SCALE GENOMIC DNA]</scope>
</reference>
<evidence type="ECO:0000313" key="3">
    <source>
        <dbReference type="Proteomes" id="UP000053097"/>
    </source>
</evidence>
<feature type="compositionally biased region" description="Basic and acidic residues" evidence="1">
    <location>
        <begin position="109"/>
        <end position="126"/>
    </location>
</feature>
<feature type="compositionally biased region" description="Basic and acidic residues" evidence="1">
    <location>
        <begin position="15"/>
        <end position="83"/>
    </location>
</feature>
<feature type="region of interest" description="Disordered" evidence="1">
    <location>
        <begin position="1"/>
        <end position="126"/>
    </location>
</feature>
<feature type="compositionally biased region" description="Basic residues" evidence="1">
    <location>
        <begin position="288"/>
        <end position="306"/>
    </location>
</feature>
<dbReference type="EMBL" id="KK107522">
    <property type="protein sequence ID" value="EZA49325.1"/>
    <property type="molecule type" value="Genomic_DNA"/>
</dbReference>
<name>A0A026W088_OOCBI</name>
<evidence type="ECO:0000256" key="1">
    <source>
        <dbReference type="SAM" id="MobiDB-lite"/>
    </source>
</evidence>
<accession>A0A026W088</accession>
<keyword evidence="3" id="KW-1185">Reference proteome</keyword>